<dbReference type="EMBL" id="OX465079">
    <property type="protein sequence ID" value="CAI9277341.1"/>
    <property type="molecule type" value="Genomic_DNA"/>
</dbReference>
<evidence type="ECO:0000313" key="2">
    <source>
        <dbReference type="EMBL" id="CAI9277341.1"/>
    </source>
</evidence>
<sequence>MVEEVKMNEETFVVRLLVVSTQVDCLLGKSGGVIKQMASERKEQIKILPRDKIPACASSSDELVQVPDEQICAPQDAVLRVPTMIFRVAIETKPVKAKVIVTPKVIEMQHLEH</sequence>
<protein>
    <recommendedName>
        <fullName evidence="4">K Homology domain-containing protein</fullName>
    </recommendedName>
</protein>
<proteinExistence type="predicted"/>
<accession>A0AA35YNJ9</accession>
<dbReference type="Proteomes" id="UP001177003">
    <property type="component" value="Chromosome 3"/>
</dbReference>
<dbReference type="InterPro" id="IPR036612">
    <property type="entry name" value="KH_dom_type_1_sf"/>
</dbReference>
<evidence type="ECO:0000313" key="3">
    <source>
        <dbReference type="Proteomes" id="UP001177003"/>
    </source>
</evidence>
<evidence type="ECO:0008006" key="4">
    <source>
        <dbReference type="Google" id="ProtNLM"/>
    </source>
</evidence>
<evidence type="ECO:0000256" key="1">
    <source>
        <dbReference type="PROSITE-ProRule" id="PRU00117"/>
    </source>
</evidence>
<organism evidence="2 3">
    <name type="scientific">Lactuca saligna</name>
    <name type="common">Willowleaf lettuce</name>
    <dbReference type="NCBI Taxonomy" id="75948"/>
    <lineage>
        <taxon>Eukaryota</taxon>
        <taxon>Viridiplantae</taxon>
        <taxon>Streptophyta</taxon>
        <taxon>Embryophyta</taxon>
        <taxon>Tracheophyta</taxon>
        <taxon>Spermatophyta</taxon>
        <taxon>Magnoliopsida</taxon>
        <taxon>eudicotyledons</taxon>
        <taxon>Gunneridae</taxon>
        <taxon>Pentapetalae</taxon>
        <taxon>asterids</taxon>
        <taxon>campanulids</taxon>
        <taxon>Asterales</taxon>
        <taxon>Asteraceae</taxon>
        <taxon>Cichorioideae</taxon>
        <taxon>Cichorieae</taxon>
        <taxon>Lactucinae</taxon>
        <taxon>Lactuca</taxon>
    </lineage>
</organism>
<keyword evidence="3" id="KW-1185">Reference proteome</keyword>
<dbReference type="GO" id="GO:0003723">
    <property type="term" value="F:RNA binding"/>
    <property type="evidence" value="ECO:0007669"/>
    <property type="project" value="UniProtKB-UniRule"/>
</dbReference>
<gene>
    <name evidence="2" type="ORF">LSALG_LOCUS17273</name>
</gene>
<dbReference type="Gene3D" id="3.30.1370.10">
    <property type="entry name" value="K Homology domain, type 1"/>
    <property type="match status" value="1"/>
</dbReference>
<keyword evidence="1" id="KW-0694">RNA-binding</keyword>
<reference evidence="2" key="1">
    <citation type="submission" date="2023-04" db="EMBL/GenBank/DDBJ databases">
        <authorList>
            <person name="Vijverberg K."/>
            <person name="Xiong W."/>
            <person name="Schranz E."/>
        </authorList>
    </citation>
    <scope>NUCLEOTIDE SEQUENCE</scope>
</reference>
<dbReference type="PROSITE" id="PS50084">
    <property type="entry name" value="KH_TYPE_1"/>
    <property type="match status" value="1"/>
</dbReference>
<dbReference type="SUPFAM" id="SSF54791">
    <property type="entry name" value="Eukaryotic type KH-domain (KH-domain type I)"/>
    <property type="match status" value="1"/>
</dbReference>
<dbReference type="AlphaFoldDB" id="A0AA35YNJ9"/>
<name>A0AA35YNJ9_LACSI</name>